<organism evidence="2 3">
    <name type="scientific">Candidatus Mediterraneibacter faecipullorum</name>
    <dbReference type="NCBI Taxonomy" id="2838670"/>
    <lineage>
        <taxon>Bacteria</taxon>
        <taxon>Bacillati</taxon>
        <taxon>Bacillota</taxon>
        <taxon>Clostridia</taxon>
        <taxon>Lachnospirales</taxon>
        <taxon>Lachnospiraceae</taxon>
        <taxon>Mediterraneibacter</taxon>
    </lineage>
</organism>
<reference evidence="2" key="2">
    <citation type="submission" date="2021-04" db="EMBL/GenBank/DDBJ databases">
        <authorList>
            <person name="Gilroy R."/>
        </authorList>
    </citation>
    <scope>NUCLEOTIDE SEQUENCE</scope>
    <source>
        <strain evidence="2">ChiW19-954</strain>
    </source>
</reference>
<dbReference type="PANTHER" id="PTHR11895:SF151">
    <property type="entry name" value="GLUTAMYL-TRNA(GLN) AMIDOTRANSFERASE SUBUNIT A"/>
    <property type="match status" value="1"/>
</dbReference>
<dbReference type="Gene3D" id="3.90.1300.10">
    <property type="entry name" value="Amidase signature (AS) domain"/>
    <property type="match status" value="1"/>
</dbReference>
<dbReference type="Proteomes" id="UP000823890">
    <property type="component" value="Unassembled WGS sequence"/>
</dbReference>
<feature type="non-terminal residue" evidence="2">
    <location>
        <position position="132"/>
    </location>
</feature>
<dbReference type="InterPro" id="IPR000120">
    <property type="entry name" value="Amidase"/>
</dbReference>
<evidence type="ECO:0000313" key="2">
    <source>
        <dbReference type="EMBL" id="HJC33517.1"/>
    </source>
</evidence>
<evidence type="ECO:0000313" key="3">
    <source>
        <dbReference type="Proteomes" id="UP000823890"/>
    </source>
</evidence>
<gene>
    <name evidence="2" type="ORF">H9758_02875</name>
</gene>
<comment type="caution">
    <text evidence="2">The sequence shown here is derived from an EMBL/GenBank/DDBJ whole genome shotgun (WGS) entry which is preliminary data.</text>
</comment>
<dbReference type="SUPFAM" id="SSF75304">
    <property type="entry name" value="Amidase signature (AS) enzymes"/>
    <property type="match status" value="1"/>
</dbReference>
<feature type="domain" description="Amidase" evidence="1">
    <location>
        <begin position="24"/>
        <end position="132"/>
    </location>
</feature>
<accession>A0A9D2NKM3</accession>
<dbReference type="Pfam" id="PF01425">
    <property type="entry name" value="Amidase"/>
    <property type="match status" value="1"/>
</dbReference>
<protein>
    <submittedName>
        <fullName evidence="2">Asp-tRNA(Asn)/Glu-tRNA(Gln) amidotransferase subunit GatA</fullName>
    </submittedName>
</protein>
<reference evidence="2" key="1">
    <citation type="journal article" date="2021" name="PeerJ">
        <title>Extensive microbial diversity within the chicken gut microbiome revealed by metagenomics and culture.</title>
        <authorList>
            <person name="Gilroy R."/>
            <person name="Ravi A."/>
            <person name="Getino M."/>
            <person name="Pursley I."/>
            <person name="Horton D.L."/>
            <person name="Alikhan N.F."/>
            <person name="Baker D."/>
            <person name="Gharbi K."/>
            <person name="Hall N."/>
            <person name="Watson M."/>
            <person name="Adriaenssens E.M."/>
            <person name="Foster-Nyarko E."/>
            <person name="Jarju S."/>
            <person name="Secka A."/>
            <person name="Antonio M."/>
            <person name="Oren A."/>
            <person name="Chaudhuri R.R."/>
            <person name="La Ragione R."/>
            <person name="Hildebrand F."/>
            <person name="Pallen M.J."/>
        </authorList>
    </citation>
    <scope>NUCLEOTIDE SEQUENCE</scope>
    <source>
        <strain evidence="2">ChiW19-954</strain>
    </source>
</reference>
<dbReference type="EMBL" id="DWWO01000030">
    <property type="protein sequence ID" value="HJC33517.1"/>
    <property type="molecule type" value="Genomic_DNA"/>
</dbReference>
<dbReference type="AlphaFoldDB" id="A0A9D2NKM3"/>
<dbReference type="InterPro" id="IPR036928">
    <property type="entry name" value="AS_sf"/>
</dbReference>
<dbReference type="PANTHER" id="PTHR11895">
    <property type="entry name" value="TRANSAMIDASE"/>
    <property type="match status" value="1"/>
</dbReference>
<proteinExistence type="predicted"/>
<sequence>MEILELTALELGKKIKAGEITVKEAVQAVIDRAKEVEPVINSYVTLDEAGAFAQAEEIQKKIDAGELTGPLAGVPVAIKDNMCIKEQLTTCSSKILSNFKPTYTAEAVENLKKAGAVIIGKTNMDEFAMGST</sequence>
<dbReference type="InterPro" id="IPR023631">
    <property type="entry name" value="Amidase_dom"/>
</dbReference>
<name>A0A9D2NKM3_9FIRM</name>
<dbReference type="GO" id="GO:0003824">
    <property type="term" value="F:catalytic activity"/>
    <property type="evidence" value="ECO:0007669"/>
    <property type="project" value="InterPro"/>
</dbReference>
<evidence type="ECO:0000259" key="1">
    <source>
        <dbReference type="Pfam" id="PF01425"/>
    </source>
</evidence>